<comment type="similarity">
    <text evidence="2">Belongs to the aldose epimerase family.</text>
</comment>
<dbReference type="NCBIfam" id="NF008277">
    <property type="entry name" value="PRK11055.1"/>
    <property type="match status" value="1"/>
</dbReference>
<comment type="subcellular location">
    <subcellularLocation>
        <location evidence="1 5 6">Nucleus</location>
    </subcellularLocation>
</comment>
<evidence type="ECO:0000256" key="1">
    <source>
        <dbReference type="ARBA" id="ARBA00004123"/>
    </source>
</evidence>
<dbReference type="Proteomes" id="UP001420932">
    <property type="component" value="Unassembled WGS sequence"/>
</dbReference>
<name>A0AAP0NRS4_9MAGN</name>
<keyword evidence="5 6" id="KW-0539">Nucleus</keyword>
<dbReference type="AlphaFoldDB" id="A0AAP0NRS4"/>
<dbReference type="InterPro" id="IPR014718">
    <property type="entry name" value="GH-type_carb-bd"/>
</dbReference>
<feature type="DNA-binding region" description="Homeobox" evidence="5">
    <location>
        <begin position="54"/>
        <end position="113"/>
    </location>
</feature>
<evidence type="ECO:0000256" key="4">
    <source>
        <dbReference type="ARBA" id="ARBA00023277"/>
    </source>
</evidence>
<dbReference type="PROSITE" id="PS50071">
    <property type="entry name" value="HOMEOBOX_2"/>
    <property type="match status" value="1"/>
</dbReference>
<evidence type="ECO:0000313" key="9">
    <source>
        <dbReference type="EMBL" id="KAK9115360.1"/>
    </source>
</evidence>
<dbReference type="InterPro" id="IPR011013">
    <property type="entry name" value="Gal_mutarotase_sf_dom"/>
</dbReference>
<organism evidence="9 10">
    <name type="scientific">Stephania yunnanensis</name>
    <dbReference type="NCBI Taxonomy" id="152371"/>
    <lineage>
        <taxon>Eukaryota</taxon>
        <taxon>Viridiplantae</taxon>
        <taxon>Streptophyta</taxon>
        <taxon>Embryophyta</taxon>
        <taxon>Tracheophyta</taxon>
        <taxon>Spermatophyta</taxon>
        <taxon>Magnoliopsida</taxon>
        <taxon>Ranunculales</taxon>
        <taxon>Menispermaceae</taxon>
        <taxon>Menispermoideae</taxon>
        <taxon>Cissampelideae</taxon>
        <taxon>Stephania</taxon>
    </lineage>
</organism>
<dbReference type="GO" id="GO:0033499">
    <property type="term" value="P:galactose catabolic process via UDP-galactose, Leloir pathway"/>
    <property type="evidence" value="ECO:0007669"/>
    <property type="project" value="TreeGrafter"/>
</dbReference>
<evidence type="ECO:0000256" key="6">
    <source>
        <dbReference type="RuleBase" id="RU000682"/>
    </source>
</evidence>
<keyword evidence="5 6" id="KW-0238">DNA-binding</keyword>
<dbReference type="GO" id="GO:0004034">
    <property type="term" value="F:aldose 1-epimerase activity"/>
    <property type="evidence" value="ECO:0007669"/>
    <property type="project" value="TreeGrafter"/>
</dbReference>
<dbReference type="SMART" id="SM00389">
    <property type="entry name" value="HOX"/>
    <property type="match status" value="1"/>
</dbReference>
<evidence type="ECO:0000256" key="5">
    <source>
        <dbReference type="PROSITE-ProRule" id="PRU00108"/>
    </source>
</evidence>
<keyword evidence="4" id="KW-0119">Carbohydrate metabolism</keyword>
<evidence type="ECO:0000313" key="10">
    <source>
        <dbReference type="Proteomes" id="UP001420932"/>
    </source>
</evidence>
<dbReference type="GO" id="GO:0003677">
    <property type="term" value="F:DNA binding"/>
    <property type="evidence" value="ECO:0007669"/>
    <property type="project" value="UniProtKB-UniRule"/>
</dbReference>
<evidence type="ECO:0000256" key="7">
    <source>
        <dbReference type="SAM" id="MobiDB-lite"/>
    </source>
</evidence>
<dbReference type="SUPFAM" id="SSF46689">
    <property type="entry name" value="Homeodomain-like"/>
    <property type="match status" value="1"/>
</dbReference>
<keyword evidence="3" id="KW-0413">Isomerase</keyword>
<gene>
    <name evidence="9" type="ORF">Syun_022157</name>
</gene>
<dbReference type="Pfam" id="PF01263">
    <property type="entry name" value="Aldose_epim"/>
    <property type="match status" value="1"/>
</dbReference>
<dbReference type="InterPro" id="IPR047215">
    <property type="entry name" value="Galactose_mutarotase-like"/>
</dbReference>
<dbReference type="Gene3D" id="1.10.10.60">
    <property type="entry name" value="Homeodomain-like"/>
    <property type="match status" value="1"/>
</dbReference>
<dbReference type="SUPFAM" id="SSF74650">
    <property type="entry name" value="Galactose mutarotase-like"/>
    <property type="match status" value="1"/>
</dbReference>
<dbReference type="InterPro" id="IPR009057">
    <property type="entry name" value="Homeodomain-like_sf"/>
</dbReference>
<feature type="region of interest" description="Disordered" evidence="7">
    <location>
        <begin position="32"/>
        <end position="60"/>
    </location>
</feature>
<keyword evidence="10" id="KW-1185">Reference proteome</keyword>
<dbReference type="InterPro" id="IPR001356">
    <property type="entry name" value="HD"/>
</dbReference>
<dbReference type="PANTHER" id="PTHR10091">
    <property type="entry name" value="ALDOSE-1-EPIMERASE"/>
    <property type="match status" value="1"/>
</dbReference>
<keyword evidence="5 6" id="KW-0371">Homeobox</keyword>
<comment type="caution">
    <text evidence="9">The sequence shown here is derived from an EMBL/GenBank/DDBJ whole genome shotgun (WGS) entry which is preliminary data.</text>
</comment>
<dbReference type="PANTHER" id="PTHR10091:SF0">
    <property type="entry name" value="GALACTOSE MUTAROTASE"/>
    <property type="match status" value="1"/>
</dbReference>
<evidence type="ECO:0000259" key="8">
    <source>
        <dbReference type="PROSITE" id="PS50071"/>
    </source>
</evidence>
<evidence type="ECO:0000256" key="2">
    <source>
        <dbReference type="ARBA" id="ARBA00006206"/>
    </source>
</evidence>
<accession>A0AAP0NRS4</accession>
<dbReference type="Pfam" id="PF00046">
    <property type="entry name" value="Homeodomain"/>
    <property type="match status" value="1"/>
</dbReference>
<dbReference type="InterPro" id="IPR008183">
    <property type="entry name" value="Aldose_1/G6P_1-epimerase"/>
</dbReference>
<sequence>MSNSSLELTISVPGFSSFDHGGGACGMRNIDMNMVPSNSLEDQDDEEISGGGGPPRKKLRLTKEQSRLLEESFRENHTLNPKQKETLAYQLKLLPRQVEVWFQNRRARKPVGFYKLSNGEITITVTNWGATVHSVIVPDKQAKLDDIVLGFETIGEYTNDKVYFGATPGRVANRIGGAQFKLNGKTYKTFPNEGKNTLHGGHRGFSDVIWTVLEHVKDGPSPYITLYYRSFDGEQGFPGDLDVFVTYALAGNSLSISMKAKALSKATPVNLAHHGYWNLGGHNSGNILNNTIKIYGSKITPVDDELIPTGKFLSVKGTPFDFLEAKVIGSRIGELPAGYDINYVIDGAEEQFKKVAEVYDGKSGRLMELWADKPGVQFYTGNMLGGEKGKEGAVYGAHAGLCLETQGFPDSVNHDNFPSQIVNPGDEYKHFMLYKFSTVF</sequence>
<reference evidence="9 10" key="1">
    <citation type="submission" date="2024-01" db="EMBL/GenBank/DDBJ databases">
        <title>Genome assemblies of Stephania.</title>
        <authorList>
            <person name="Yang L."/>
        </authorList>
    </citation>
    <scope>NUCLEOTIDE SEQUENCE [LARGE SCALE GENOMIC DNA]</scope>
    <source>
        <strain evidence="9">YNDBR</strain>
        <tissue evidence="9">Leaf</tissue>
    </source>
</reference>
<dbReference type="EMBL" id="JBBNAF010000009">
    <property type="protein sequence ID" value="KAK9115360.1"/>
    <property type="molecule type" value="Genomic_DNA"/>
</dbReference>
<proteinExistence type="inferred from homology"/>
<dbReference type="Gene3D" id="2.70.98.10">
    <property type="match status" value="1"/>
</dbReference>
<evidence type="ECO:0000256" key="3">
    <source>
        <dbReference type="ARBA" id="ARBA00023235"/>
    </source>
</evidence>
<dbReference type="CDD" id="cd00086">
    <property type="entry name" value="homeodomain"/>
    <property type="match status" value="1"/>
</dbReference>
<dbReference type="FunFam" id="2.70.98.10:FF:000008">
    <property type="entry name" value="Aldose 1-epimerase"/>
    <property type="match status" value="1"/>
</dbReference>
<dbReference type="GO" id="GO:0005634">
    <property type="term" value="C:nucleus"/>
    <property type="evidence" value="ECO:0007669"/>
    <property type="project" value="UniProtKB-SubCell"/>
</dbReference>
<dbReference type="GO" id="GO:0006006">
    <property type="term" value="P:glucose metabolic process"/>
    <property type="evidence" value="ECO:0007669"/>
    <property type="project" value="TreeGrafter"/>
</dbReference>
<protein>
    <recommendedName>
        <fullName evidence="8">Homeobox domain-containing protein</fullName>
    </recommendedName>
</protein>
<dbReference type="GO" id="GO:0030246">
    <property type="term" value="F:carbohydrate binding"/>
    <property type="evidence" value="ECO:0007669"/>
    <property type="project" value="InterPro"/>
</dbReference>
<feature type="domain" description="Homeobox" evidence="8">
    <location>
        <begin position="52"/>
        <end position="112"/>
    </location>
</feature>
<dbReference type="CDD" id="cd09019">
    <property type="entry name" value="galactose_mutarotase_like"/>
    <property type="match status" value="1"/>
</dbReference>